<dbReference type="EMBL" id="CALNXK010000002">
    <property type="protein sequence ID" value="CAH3033714.1"/>
    <property type="molecule type" value="Genomic_DNA"/>
</dbReference>
<evidence type="ECO:0000256" key="1">
    <source>
        <dbReference type="SAM" id="MobiDB-lite"/>
    </source>
</evidence>
<name>A0ABN8MWT5_9CNID</name>
<feature type="region of interest" description="Disordered" evidence="1">
    <location>
        <begin position="53"/>
        <end position="76"/>
    </location>
</feature>
<organism evidence="2 3">
    <name type="scientific">Porites lobata</name>
    <dbReference type="NCBI Taxonomy" id="104759"/>
    <lineage>
        <taxon>Eukaryota</taxon>
        <taxon>Metazoa</taxon>
        <taxon>Cnidaria</taxon>
        <taxon>Anthozoa</taxon>
        <taxon>Hexacorallia</taxon>
        <taxon>Scleractinia</taxon>
        <taxon>Fungiina</taxon>
        <taxon>Poritidae</taxon>
        <taxon>Porites</taxon>
    </lineage>
</organism>
<keyword evidence="3" id="KW-1185">Reference proteome</keyword>
<dbReference type="Proteomes" id="UP001159405">
    <property type="component" value="Unassembled WGS sequence"/>
</dbReference>
<feature type="compositionally biased region" description="Acidic residues" evidence="1">
    <location>
        <begin position="135"/>
        <end position="144"/>
    </location>
</feature>
<evidence type="ECO:0000313" key="3">
    <source>
        <dbReference type="Proteomes" id="UP001159405"/>
    </source>
</evidence>
<evidence type="ECO:0000313" key="2">
    <source>
        <dbReference type="EMBL" id="CAH3033714.1"/>
    </source>
</evidence>
<sequence length="309" mass="35167">MENENKDLVICTKKYKNFLQNYDDLYQEIRLIHETVQKWMIDTNHRIRDEKIERGSTKSIKSKGSRSSKLSTTSSRAKALEAKARQAELEARIAQLDQVEAAKKEAERAKLMAERAAVAAVNKVYEDAMKEDDEQYLGLDDPDINDTAADDQPKPKKSSQTTEPIQTIDESRNLRKTEAEIKHLNDPAENQLESISALDPKAPEFALPSVPLQSECVVSNVEALKSSVVNGPKLKNGDSAALLALSDKVQNCRWAMIELQSKELDCTTNLRQIYDRLPYPLQAKWRRSAKQYREELVVESRRSRNFRSS</sequence>
<protein>
    <submittedName>
        <fullName evidence="2">Uncharacterized protein</fullName>
    </submittedName>
</protein>
<reference evidence="2 3" key="1">
    <citation type="submission" date="2022-05" db="EMBL/GenBank/DDBJ databases">
        <authorList>
            <consortium name="Genoscope - CEA"/>
            <person name="William W."/>
        </authorList>
    </citation>
    <scope>NUCLEOTIDE SEQUENCE [LARGE SCALE GENOMIC DNA]</scope>
</reference>
<comment type="caution">
    <text evidence="2">The sequence shown here is derived from an EMBL/GenBank/DDBJ whole genome shotgun (WGS) entry which is preliminary data.</text>
</comment>
<proteinExistence type="predicted"/>
<feature type="region of interest" description="Disordered" evidence="1">
    <location>
        <begin position="135"/>
        <end position="165"/>
    </location>
</feature>
<gene>
    <name evidence="2" type="ORF">PLOB_00016028</name>
</gene>
<feature type="compositionally biased region" description="Low complexity" evidence="1">
    <location>
        <begin position="67"/>
        <end position="76"/>
    </location>
</feature>
<accession>A0ABN8MWT5</accession>